<dbReference type="RefSeq" id="WP_344289912.1">
    <property type="nucleotide sequence ID" value="NZ_BAAAPF010000060.1"/>
</dbReference>
<sequence length="249" mass="27197">MPELPPAIPAPTPYPAPSDAVVAMLRRFPVKSMLGEQLPELVVDERGTVGDRLWAVTYADGKLGSGKNSRRFRRTEGLLHFSASYAAHPAAAARPRVVTPDGSDLRDDAHLAELLGADVRLAREDAVPHFDERGVTLIGTASLHALGGILGDTEPADDLRFRKNILLDTDEPWIEEDWVGREVAVGDEVRLRVVNRMKRCVMTTMAQRDLPEDRRVLKTLTADRGMCIGVGADVLVPGTVRLGDTVRPV</sequence>
<feature type="domain" description="MOSC" evidence="1">
    <location>
        <begin position="103"/>
        <end position="249"/>
    </location>
</feature>
<name>A0ABN2Y4Y2_9ACTN</name>
<dbReference type="InterPro" id="IPR011037">
    <property type="entry name" value="Pyrv_Knase-like_insert_dom_sf"/>
</dbReference>
<evidence type="ECO:0000313" key="3">
    <source>
        <dbReference type="Proteomes" id="UP001500443"/>
    </source>
</evidence>
<keyword evidence="3" id="KW-1185">Reference proteome</keyword>
<dbReference type="PROSITE" id="PS51340">
    <property type="entry name" value="MOSC"/>
    <property type="match status" value="1"/>
</dbReference>
<dbReference type="InterPro" id="IPR005302">
    <property type="entry name" value="MoCF_Sase_C"/>
</dbReference>
<evidence type="ECO:0000259" key="1">
    <source>
        <dbReference type="PROSITE" id="PS51340"/>
    </source>
</evidence>
<reference evidence="2 3" key="1">
    <citation type="journal article" date="2019" name="Int. J. Syst. Evol. Microbiol.">
        <title>The Global Catalogue of Microorganisms (GCM) 10K type strain sequencing project: providing services to taxonomists for standard genome sequencing and annotation.</title>
        <authorList>
            <consortium name="The Broad Institute Genomics Platform"/>
            <consortium name="The Broad Institute Genome Sequencing Center for Infectious Disease"/>
            <person name="Wu L."/>
            <person name="Ma J."/>
        </authorList>
    </citation>
    <scope>NUCLEOTIDE SEQUENCE [LARGE SCALE GENOMIC DNA]</scope>
    <source>
        <strain evidence="2 3">JCM 15481</strain>
    </source>
</reference>
<dbReference type="Gene3D" id="2.40.33.20">
    <property type="entry name" value="PK beta-barrel domain-like"/>
    <property type="match status" value="1"/>
</dbReference>
<dbReference type="Pfam" id="PF03473">
    <property type="entry name" value="MOSC"/>
    <property type="match status" value="1"/>
</dbReference>
<accession>A0ABN2Y4Y2</accession>
<gene>
    <name evidence="2" type="ORF">GCM10009802_25030</name>
</gene>
<organism evidence="2 3">
    <name type="scientific">Streptomyces synnematoformans</name>
    <dbReference type="NCBI Taxonomy" id="415721"/>
    <lineage>
        <taxon>Bacteria</taxon>
        <taxon>Bacillati</taxon>
        <taxon>Actinomycetota</taxon>
        <taxon>Actinomycetes</taxon>
        <taxon>Kitasatosporales</taxon>
        <taxon>Streptomycetaceae</taxon>
        <taxon>Streptomyces</taxon>
    </lineage>
</organism>
<dbReference type="InterPro" id="IPR005303">
    <property type="entry name" value="MOCOS_middle"/>
</dbReference>
<dbReference type="SUPFAM" id="SSF50800">
    <property type="entry name" value="PK beta-barrel domain-like"/>
    <property type="match status" value="1"/>
</dbReference>
<protein>
    <submittedName>
        <fullName evidence="2">MOSC domain-containing protein</fullName>
    </submittedName>
</protein>
<dbReference type="EMBL" id="BAAAPF010000060">
    <property type="protein sequence ID" value="GAA2121610.1"/>
    <property type="molecule type" value="Genomic_DNA"/>
</dbReference>
<dbReference type="Pfam" id="PF03476">
    <property type="entry name" value="MOSC_N"/>
    <property type="match status" value="1"/>
</dbReference>
<proteinExistence type="predicted"/>
<evidence type="ECO:0000313" key="2">
    <source>
        <dbReference type="EMBL" id="GAA2121610.1"/>
    </source>
</evidence>
<comment type="caution">
    <text evidence="2">The sequence shown here is derived from an EMBL/GenBank/DDBJ whole genome shotgun (WGS) entry which is preliminary data.</text>
</comment>
<dbReference type="Proteomes" id="UP001500443">
    <property type="component" value="Unassembled WGS sequence"/>
</dbReference>